<dbReference type="PRINTS" id="PR00420">
    <property type="entry name" value="RNGMNOXGNASE"/>
</dbReference>
<proteinExistence type="predicted"/>
<comment type="caution">
    <text evidence="2">The sequence shown here is derived from an EMBL/GenBank/DDBJ whole genome shotgun (WGS) entry which is preliminary data.</text>
</comment>
<dbReference type="PANTHER" id="PTHR46865">
    <property type="entry name" value="OXIDOREDUCTASE-RELATED"/>
    <property type="match status" value="1"/>
</dbReference>
<dbReference type="Gene3D" id="3.50.50.60">
    <property type="entry name" value="FAD/NAD(P)-binding domain"/>
    <property type="match status" value="1"/>
</dbReference>
<dbReference type="Proteomes" id="UP001183643">
    <property type="component" value="Unassembled WGS sequence"/>
</dbReference>
<evidence type="ECO:0000259" key="1">
    <source>
        <dbReference type="Pfam" id="PF01494"/>
    </source>
</evidence>
<dbReference type="SUPFAM" id="SSF51905">
    <property type="entry name" value="FAD/NAD(P)-binding domain"/>
    <property type="match status" value="1"/>
</dbReference>
<dbReference type="Gene3D" id="3.30.9.10">
    <property type="entry name" value="D-Amino Acid Oxidase, subunit A, domain 2"/>
    <property type="match status" value="1"/>
</dbReference>
<dbReference type="RefSeq" id="WP_310369356.1">
    <property type="nucleotide sequence ID" value="NZ_JAVDYB010000001.1"/>
</dbReference>
<reference evidence="2" key="1">
    <citation type="submission" date="2023-07" db="EMBL/GenBank/DDBJ databases">
        <title>Sequencing the genomes of 1000 actinobacteria strains.</title>
        <authorList>
            <person name="Klenk H.-P."/>
        </authorList>
    </citation>
    <scope>NUCLEOTIDE SEQUENCE</scope>
    <source>
        <strain evidence="2">DSM 44707</strain>
    </source>
</reference>
<dbReference type="EMBL" id="JAVDYB010000001">
    <property type="protein sequence ID" value="MDR7277155.1"/>
    <property type="molecule type" value="Genomic_DNA"/>
</dbReference>
<sequence length="398" mass="43783">MTRHALISGASIAGPALAHQLAARGWRTTVVERAPGLREEGQNIDVKGAGREVARRMGIEEDIRAAGTTELGLRFVDEHGAALAEFPVGDDRVGTANREILRGELSRILHEHTRSGTDYRFGTQITAIDDHGDGVRVRLSNGEIVDADVVVLAEGLRSRTRAMAFPEARVHELGMYCAYLTVPRLADDDRWWNWHHALDTRAVHLRPDNLGTTRAVLSFLTPLRGLEELDRAQQVLVLRRTFADVGWAAPRILDVIQEAPFYFDAIGQARMPRWSNGRVALLGDAAFCASPIAGMSTSLALVGAYVLAGELAAADDPRAAMSRYETIVRPYVERAQRLMPGLPRFGNPGTRRERDMLIRFFRVVNSPVARRMGDLIGKRYGPPADAIDLPAYPEAATA</sequence>
<dbReference type="AlphaFoldDB" id="A0AAE4CD44"/>
<keyword evidence="3" id="KW-1185">Reference proteome</keyword>
<dbReference type="InterPro" id="IPR036188">
    <property type="entry name" value="FAD/NAD-bd_sf"/>
</dbReference>
<protein>
    <submittedName>
        <fullName evidence="2">2-polyprenyl-6-methoxyphenol hydroxylase-like FAD-dependent oxidoreductase</fullName>
    </submittedName>
</protein>
<name>A0AAE4CD44_9ACTN</name>
<dbReference type="InterPro" id="IPR002938">
    <property type="entry name" value="FAD-bd"/>
</dbReference>
<dbReference type="PANTHER" id="PTHR46865:SF2">
    <property type="entry name" value="MONOOXYGENASE"/>
    <property type="match status" value="1"/>
</dbReference>
<dbReference type="InterPro" id="IPR051704">
    <property type="entry name" value="FAD_aromatic-hydroxylase"/>
</dbReference>
<evidence type="ECO:0000313" key="2">
    <source>
        <dbReference type="EMBL" id="MDR7277155.1"/>
    </source>
</evidence>
<feature type="domain" description="FAD-binding" evidence="1">
    <location>
        <begin position="5"/>
        <end position="332"/>
    </location>
</feature>
<gene>
    <name evidence="2" type="ORF">J2S41_003933</name>
</gene>
<dbReference type="Pfam" id="PF01494">
    <property type="entry name" value="FAD_binding_3"/>
    <property type="match status" value="1"/>
</dbReference>
<evidence type="ECO:0000313" key="3">
    <source>
        <dbReference type="Proteomes" id="UP001183643"/>
    </source>
</evidence>
<organism evidence="2 3">
    <name type="scientific">Catenuloplanes atrovinosus</name>
    <dbReference type="NCBI Taxonomy" id="137266"/>
    <lineage>
        <taxon>Bacteria</taxon>
        <taxon>Bacillati</taxon>
        <taxon>Actinomycetota</taxon>
        <taxon>Actinomycetes</taxon>
        <taxon>Micromonosporales</taxon>
        <taxon>Micromonosporaceae</taxon>
        <taxon>Catenuloplanes</taxon>
    </lineage>
</organism>
<accession>A0AAE4CD44</accession>
<dbReference type="GO" id="GO:0071949">
    <property type="term" value="F:FAD binding"/>
    <property type="evidence" value="ECO:0007669"/>
    <property type="project" value="InterPro"/>
</dbReference>